<dbReference type="EMBL" id="CM039432">
    <property type="protein sequence ID" value="KAI4333513.1"/>
    <property type="molecule type" value="Genomic_DNA"/>
</dbReference>
<protein>
    <submittedName>
        <fullName evidence="1">Uncharacterized protein</fullName>
    </submittedName>
</protein>
<organism evidence="1 2">
    <name type="scientific">Bauhinia variegata</name>
    <name type="common">Purple orchid tree</name>
    <name type="synonym">Phanera variegata</name>
    <dbReference type="NCBI Taxonomy" id="167791"/>
    <lineage>
        <taxon>Eukaryota</taxon>
        <taxon>Viridiplantae</taxon>
        <taxon>Streptophyta</taxon>
        <taxon>Embryophyta</taxon>
        <taxon>Tracheophyta</taxon>
        <taxon>Spermatophyta</taxon>
        <taxon>Magnoliopsida</taxon>
        <taxon>eudicotyledons</taxon>
        <taxon>Gunneridae</taxon>
        <taxon>Pentapetalae</taxon>
        <taxon>rosids</taxon>
        <taxon>fabids</taxon>
        <taxon>Fabales</taxon>
        <taxon>Fabaceae</taxon>
        <taxon>Cercidoideae</taxon>
        <taxon>Cercideae</taxon>
        <taxon>Bauhiniinae</taxon>
        <taxon>Bauhinia</taxon>
    </lineage>
</organism>
<reference evidence="1 2" key="1">
    <citation type="journal article" date="2022" name="DNA Res.">
        <title>Chromosomal-level genome assembly of the orchid tree Bauhinia variegata (Leguminosae; Cercidoideae) supports the allotetraploid origin hypothesis of Bauhinia.</title>
        <authorList>
            <person name="Zhong Y."/>
            <person name="Chen Y."/>
            <person name="Zheng D."/>
            <person name="Pang J."/>
            <person name="Liu Y."/>
            <person name="Luo S."/>
            <person name="Meng S."/>
            <person name="Qian L."/>
            <person name="Wei D."/>
            <person name="Dai S."/>
            <person name="Zhou R."/>
        </authorList>
    </citation>
    <scope>NUCLEOTIDE SEQUENCE [LARGE SCALE GENOMIC DNA]</scope>
    <source>
        <strain evidence="1">BV-YZ2020</strain>
    </source>
</reference>
<comment type="caution">
    <text evidence="1">The sequence shown here is derived from an EMBL/GenBank/DDBJ whole genome shotgun (WGS) entry which is preliminary data.</text>
</comment>
<evidence type="ECO:0000313" key="2">
    <source>
        <dbReference type="Proteomes" id="UP000828941"/>
    </source>
</evidence>
<accession>A0ACB9NBU7</accession>
<keyword evidence="2" id="KW-1185">Reference proteome</keyword>
<name>A0ACB9NBU7_BAUVA</name>
<proteinExistence type="predicted"/>
<sequence>MEVSVSTPKLVPFLFFTFLALKCFSNSGTRAQLIPQEEVKVLQAISDKVEKLNWKISQRSCSGDDGFMNRYIQPIRGNDIIRNVTCNCTFQSGTVCYVTNIDLARNYLSGSIPKSFSQLPLLVLTLIDNRLSGTIPAEIGNIARLESLNMQGTSMEGPIPPTIAQLKNLIQLRISDLSESGPPTTFPDLKELKNLRYLILRNCKITGQIPDYIGEMKNLYTLDLSFNKLTGSVPDTFQGLERLSFMNLASSHSASTNNPIWCLKKGLPCGGKPQYDSLFINCGGGRMEFEGNEYDEDPNPEGFSNFFSGDKWAYSSTGVYFDNDRADHIARNELSLNISGPEYYKTARLSPLSLKYYGLCLLKGSYKVKLHFAEIQYSNDQTFSGIGRRIFDVLIQDNLYLKDFNIMEEAGGAGKGITKVFDVDVNDSTVEIHLYWAGKGTTAVPNRGVYGPLISAITVTPNFRTSSKRPLTGANGIAAALGVLLVLILIVVLIVLRKKGFLGGKNSKDKELLNLKTGYFSLRQIKAATGNFDPANKIGEGGFGPVYKAFVLQEQGNLIELVDPTLSSSHSPIEAMRMLNLALLCTNSSPSLRPSMSSVVNMLEGKAPVQPPITQNKDTNGDAKFKAFETTSLDSQTLSSYSFSEERLERRVKSMDGPWIDSSTSLPSAKDYSSPSRLLKNSGPVTW</sequence>
<evidence type="ECO:0000313" key="1">
    <source>
        <dbReference type="EMBL" id="KAI4333513.1"/>
    </source>
</evidence>
<dbReference type="Proteomes" id="UP000828941">
    <property type="component" value="Chromosome 7"/>
</dbReference>
<gene>
    <name evidence="1" type="ORF">L6164_018307</name>
</gene>